<organism evidence="1 2">
    <name type="scientific">Candidatus Desantisbacteria bacterium CG1_02_38_46</name>
    <dbReference type="NCBI Taxonomy" id="1817893"/>
    <lineage>
        <taxon>Bacteria</taxon>
        <taxon>Candidatus Desantisiibacteriota</taxon>
    </lineage>
</organism>
<proteinExistence type="predicted"/>
<sequence length="109" mass="12951">MLESLFGNLTVEKILFYLQVYRQGYPKGISRLFATPVNGIQQQLRRLEEGGIVVSFLQGRTRIYQFNPRYPFLKELKVLIDKALEFLPEDEIKKYYRQRTRPRRAGKPL</sequence>
<reference evidence="1 2" key="1">
    <citation type="journal article" date="2016" name="Environ. Microbiol.">
        <title>Genomic resolution of a cold subsurface aquifer community provides metabolic insights for novel microbes adapted to high CO concentrations.</title>
        <authorList>
            <person name="Probst A.J."/>
            <person name="Castelle C.J."/>
            <person name="Singh A."/>
            <person name="Brown C.T."/>
            <person name="Anantharaman K."/>
            <person name="Sharon I."/>
            <person name="Hug L.A."/>
            <person name="Burstein D."/>
            <person name="Emerson J.B."/>
            <person name="Thomas B.C."/>
            <person name="Banfield J.F."/>
        </authorList>
    </citation>
    <scope>NUCLEOTIDE SEQUENCE [LARGE SCALE GENOMIC DNA]</scope>
    <source>
        <strain evidence="1">CG1_02_38_46</strain>
    </source>
</reference>
<gene>
    <name evidence="1" type="ORF">AUJ66_05295</name>
</gene>
<dbReference type="STRING" id="1817893.AUJ66_05295"/>
<dbReference type="AlphaFoldDB" id="A0A1J4SDK2"/>
<evidence type="ECO:0008006" key="3">
    <source>
        <dbReference type="Google" id="ProtNLM"/>
    </source>
</evidence>
<accession>A0A1J4SDK2</accession>
<name>A0A1J4SDK2_9BACT</name>
<protein>
    <recommendedName>
        <fullName evidence="3">ArsR family transcriptional regulator</fullName>
    </recommendedName>
</protein>
<comment type="caution">
    <text evidence="1">The sequence shown here is derived from an EMBL/GenBank/DDBJ whole genome shotgun (WGS) entry which is preliminary data.</text>
</comment>
<dbReference type="CDD" id="cd00090">
    <property type="entry name" value="HTH_ARSR"/>
    <property type="match status" value="1"/>
</dbReference>
<evidence type="ECO:0000313" key="2">
    <source>
        <dbReference type="Proteomes" id="UP000182278"/>
    </source>
</evidence>
<dbReference type="InterPro" id="IPR011991">
    <property type="entry name" value="ArsR-like_HTH"/>
</dbReference>
<dbReference type="Proteomes" id="UP000182278">
    <property type="component" value="Unassembled WGS sequence"/>
</dbReference>
<evidence type="ECO:0000313" key="1">
    <source>
        <dbReference type="EMBL" id="OIN96770.1"/>
    </source>
</evidence>
<dbReference type="SUPFAM" id="SSF46785">
    <property type="entry name" value="Winged helix' DNA-binding domain"/>
    <property type="match status" value="1"/>
</dbReference>
<dbReference type="EMBL" id="MNUO01000079">
    <property type="protein sequence ID" value="OIN96770.1"/>
    <property type="molecule type" value="Genomic_DNA"/>
</dbReference>
<dbReference type="InterPro" id="IPR036390">
    <property type="entry name" value="WH_DNA-bd_sf"/>
</dbReference>